<dbReference type="InterPro" id="IPR013087">
    <property type="entry name" value="Znf_C2H2_type"/>
</dbReference>
<evidence type="ECO:0000256" key="2">
    <source>
        <dbReference type="ARBA" id="ARBA00022737"/>
    </source>
</evidence>
<keyword evidence="1" id="KW-0479">Metal-binding</keyword>
<dbReference type="PROSITE" id="PS00028">
    <property type="entry name" value="ZINC_FINGER_C2H2_1"/>
    <property type="match status" value="4"/>
</dbReference>
<dbReference type="Proteomes" id="UP000694388">
    <property type="component" value="Unplaced"/>
</dbReference>
<evidence type="ECO:0000256" key="3">
    <source>
        <dbReference type="ARBA" id="ARBA00022771"/>
    </source>
</evidence>
<dbReference type="FunFam" id="3.30.160.60:FF:000303">
    <property type="entry name" value="Zinc finger protein 41"/>
    <property type="match status" value="1"/>
</dbReference>
<dbReference type="GO" id="GO:0000978">
    <property type="term" value="F:RNA polymerase II cis-regulatory region sequence-specific DNA binding"/>
    <property type="evidence" value="ECO:0007669"/>
    <property type="project" value="TreeGrafter"/>
</dbReference>
<dbReference type="GO" id="GO:0005634">
    <property type="term" value="C:nucleus"/>
    <property type="evidence" value="ECO:0007669"/>
    <property type="project" value="UniProtKB-SubCell"/>
</dbReference>
<dbReference type="Pfam" id="PF00096">
    <property type="entry name" value="zf-C2H2"/>
    <property type="match status" value="3"/>
</dbReference>
<feature type="domain" description="C2H2-type" evidence="8">
    <location>
        <begin position="153"/>
        <end position="180"/>
    </location>
</feature>
<dbReference type="Gene3D" id="3.30.160.60">
    <property type="entry name" value="Classic Zinc Finger"/>
    <property type="match status" value="5"/>
</dbReference>
<feature type="domain" description="C2H2-type" evidence="8">
    <location>
        <begin position="125"/>
        <end position="152"/>
    </location>
</feature>
<dbReference type="AlphaFoldDB" id="A0A8C4Q7G0"/>
<dbReference type="FunFam" id="3.30.160.60:FF:000110">
    <property type="entry name" value="Zinc finger protein-like"/>
    <property type="match status" value="1"/>
</dbReference>
<feature type="domain" description="C2H2-type" evidence="8">
    <location>
        <begin position="181"/>
        <end position="208"/>
    </location>
</feature>
<keyword evidence="3 6" id="KW-0863">Zinc-finger</keyword>
<dbReference type="GO" id="GO:0008270">
    <property type="term" value="F:zinc ion binding"/>
    <property type="evidence" value="ECO:0007669"/>
    <property type="project" value="UniProtKB-KW"/>
</dbReference>
<dbReference type="InterPro" id="IPR036236">
    <property type="entry name" value="Znf_C2H2_sf"/>
</dbReference>
<evidence type="ECO:0000256" key="1">
    <source>
        <dbReference type="ARBA" id="ARBA00022723"/>
    </source>
</evidence>
<evidence type="ECO:0000259" key="8">
    <source>
        <dbReference type="PROSITE" id="PS50157"/>
    </source>
</evidence>
<dbReference type="InterPro" id="IPR050527">
    <property type="entry name" value="Snail/Krueppel_Znf"/>
</dbReference>
<evidence type="ECO:0000256" key="7">
    <source>
        <dbReference type="SAM" id="MobiDB-lite"/>
    </source>
</evidence>
<accession>A0A8C4Q7G0</accession>
<proteinExistence type="predicted"/>
<keyword evidence="2" id="KW-0677">Repeat</keyword>
<sequence>MAPKKSSEANRSKRKSMRTTIELKKELIAIHDNRIRNFPRSSCSQSFTAEAALKTHTKKHRPDSREKEDKCTEYPFCVHNRSHLVRHAEIPTKMSDACTVCGGEEFDQSSHCNRCMLIHNGDRPYTCSLCGKVFDQSSPYRIHMQRHTGEQPYSCKVCLQPFSNRSTLIRHLCLHRGEKPYTCNVCGKGFNLLPYRQMHMNLHKGEYPYTCTKCGKVFGHPDHFQKHMKIHSGE</sequence>
<dbReference type="GO" id="GO:0000981">
    <property type="term" value="F:DNA-binding transcription factor activity, RNA polymerase II-specific"/>
    <property type="evidence" value="ECO:0007669"/>
    <property type="project" value="TreeGrafter"/>
</dbReference>
<feature type="compositionally biased region" description="Basic and acidic residues" evidence="7">
    <location>
        <begin position="1"/>
        <end position="11"/>
    </location>
</feature>
<dbReference type="GeneTree" id="ENSGT01150000286981"/>
<name>A0A8C4Q7G0_EPTBU</name>
<feature type="region of interest" description="Disordered" evidence="7">
    <location>
        <begin position="1"/>
        <end position="20"/>
    </location>
</feature>
<dbReference type="PANTHER" id="PTHR24388:SF104">
    <property type="entry name" value="AT-RICH BINDING PROTEIN-RELATED"/>
    <property type="match status" value="1"/>
</dbReference>
<evidence type="ECO:0000313" key="9">
    <source>
        <dbReference type="Ensembl" id="ENSEBUP00000011187.1"/>
    </source>
</evidence>
<evidence type="ECO:0000256" key="4">
    <source>
        <dbReference type="ARBA" id="ARBA00022833"/>
    </source>
</evidence>
<reference evidence="9" key="2">
    <citation type="submission" date="2025-09" db="UniProtKB">
        <authorList>
            <consortium name="Ensembl"/>
        </authorList>
    </citation>
    <scope>IDENTIFICATION</scope>
</reference>
<protein>
    <recommendedName>
        <fullName evidence="8">C2H2-type domain-containing protein</fullName>
    </recommendedName>
</protein>
<dbReference type="PANTHER" id="PTHR24388">
    <property type="entry name" value="ZINC FINGER PROTEIN"/>
    <property type="match status" value="1"/>
</dbReference>
<evidence type="ECO:0000313" key="10">
    <source>
        <dbReference type="Proteomes" id="UP000694388"/>
    </source>
</evidence>
<dbReference type="PROSITE" id="PS50157">
    <property type="entry name" value="ZINC_FINGER_C2H2_2"/>
    <property type="match status" value="4"/>
</dbReference>
<dbReference type="FunFam" id="3.30.160.60:FF:000925">
    <property type="entry name" value="Zinc finger protein 668"/>
    <property type="match status" value="1"/>
</dbReference>
<feature type="domain" description="C2H2-type" evidence="8">
    <location>
        <begin position="209"/>
        <end position="234"/>
    </location>
</feature>
<dbReference type="Ensembl" id="ENSEBUT00000011750.1">
    <property type="protein sequence ID" value="ENSEBUP00000011187.1"/>
    <property type="gene ID" value="ENSEBUG00000007188.1"/>
</dbReference>
<keyword evidence="10" id="KW-1185">Reference proteome</keyword>
<reference evidence="9" key="1">
    <citation type="submission" date="2025-08" db="UniProtKB">
        <authorList>
            <consortium name="Ensembl"/>
        </authorList>
    </citation>
    <scope>IDENTIFICATION</scope>
</reference>
<dbReference type="FunFam" id="3.30.160.60:FF:000710">
    <property type="entry name" value="Zinc finger protein 768"/>
    <property type="match status" value="1"/>
</dbReference>
<dbReference type="SMART" id="SM00355">
    <property type="entry name" value="ZnF_C2H2"/>
    <property type="match status" value="5"/>
</dbReference>
<keyword evidence="5" id="KW-0539">Nucleus</keyword>
<evidence type="ECO:0000256" key="5">
    <source>
        <dbReference type="ARBA" id="ARBA00023242"/>
    </source>
</evidence>
<organism evidence="9 10">
    <name type="scientific">Eptatretus burgeri</name>
    <name type="common">Inshore hagfish</name>
    <dbReference type="NCBI Taxonomy" id="7764"/>
    <lineage>
        <taxon>Eukaryota</taxon>
        <taxon>Metazoa</taxon>
        <taxon>Chordata</taxon>
        <taxon>Craniata</taxon>
        <taxon>Vertebrata</taxon>
        <taxon>Cyclostomata</taxon>
        <taxon>Myxini</taxon>
        <taxon>Myxiniformes</taxon>
        <taxon>Myxinidae</taxon>
        <taxon>Eptatretinae</taxon>
        <taxon>Eptatretus</taxon>
    </lineage>
</organism>
<evidence type="ECO:0000256" key="6">
    <source>
        <dbReference type="PROSITE-ProRule" id="PRU00042"/>
    </source>
</evidence>
<dbReference type="SUPFAM" id="SSF57667">
    <property type="entry name" value="beta-beta-alpha zinc fingers"/>
    <property type="match status" value="2"/>
</dbReference>
<keyword evidence="4" id="KW-0862">Zinc</keyword>